<dbReference type="InterPro" id="IPR042936">
    <property type="entry name" value="Nhr-150"/>
</dbReference>
<dbReference type="Pfam" id="PF00105">
    <property type="entry name" value="zf-C4"/>
    <property type="match status" value="1"/>
</dbReference>
<dbReference type="SMART" id="SM00399">
    <property type="entry name" value="ZnF_C4"/>
    <property type="match status" value="1"/>
</dbReference>
<evidence type="ECO:0000259" key="16">
    <source>
        <dbReference type="PROSITE" id="PS51030"/>
    </source>
</evidence>
<proteinExistence type="inferred from homology"/>
<gene>
    <name evidence="17" type="ORF">L3Y34_008642</name>
</gene>
<dbReference type="AlphaFoldDB" id="A0AAE9A389"/>
<evidence type="ECO:0000256" key="3">
    <source>
        <dbReference type="ARBA" id="ARBA00022692"/>
    </source>
</evidence>
<sequence>MGEKQAFVMVVAEMQLCQVCEKPISSESHFGIQSCKACAAFFRRYVNSTKPQKECNCGREKNPCKYCKWELCVNAGMLTSKVQHRRDKNPRTTSGSFLETSLIPLRSIDRIADALGNYNELGRERKVIHESSSTSLVDFYEYTTISMKDAPMFRKLLMNTIQELEYLSDIDKNNLFSNFYPKWTLFESGIQAFKNSEIHTFFAANGKPAKQISKFYRDCMPSKKRMDDKEVLQIFEPYWNSYYGHVAYPLFELKFDAMELMAILILMLLDPGYSNISEECSEMCYNMRNVIRKQLKGYYLERNIPTERIFTTNEALLLVEKADSWLQEEVQMCGVHSVPVDENFRQMVMTPKLTLQFAFFLWVLFKAKQFHFNFTVLLALIYLIHIIDNIAIILMRVYMFMGLDDTTIRENIKFTVLMYISIFEIICALGILPCLIIERCFASYFVADYEKKQRKYVSFFLVIFLFIIASTSCFLVRRTSNTVYIVITLSIANVFALIVNGNLRIYNNSQYQKVQAIGAQSGAITEYSLTQRYQITENIKTLRMLNVIVFYMGFMNMALVISLMMSGIRGISPERQAVCSVVLDVCIFVYSNLLSHVIMLCCEKWRRQLSETWRKIGCKSSVVHVAPLCDTYGSAMNVNMTLNTFLRRWNKRKYDECHNNISLRFSRIGKYSLAKRFQISENIRSLHMLNIIIYYMGIMNVVLVVSVLFSSFDTTPEKQALCSVVLDGSIFFYSFALPQIMSCFCQKWRVQTNSFKERLGCPKSTSIEPLRDTFGSDMREDVSMNKYFDQLRDSWENA</sequence>
<dbReference type="PROSITE" id="PS00031">
    <property type="entry name" value="NUCLEAR_REC_DBD_1"/>
    <property type="match status" value="1"/>
</dbReference>
<feature type="transmembrane region" description="Helical" evidence="15">
    <location>
        <begin position="730"/>
        <end position="748"/>
    </location>
</feature>
<dbReference type="GO" id="GO:0008270">
    <property type="term" value="F:zinc ion binding"/>
    <property type="evidence" value="ECO:0007669"/>
    <property type="project" value="UniProtKB-KW"/>
</dbReference>
<keyword evidence="6 14" id="KW-0862">Zinc</keyword>
<feature type="transmembrane region" description="Helical" evidence="15">
    <location>
        <begin position="483"/>
        <end position="503"/>
    </location>
</feature>
<evidence type="ECO:0000256" key="12">
    <source>
        <dbReference type="ARBA" id="ARBA00023170"/>
    </source>
</evidence>
<evidence type="ECO:0000256" key="2">
    <source>
        <dbReference type="ARBA" id="ARBA00006803"/>
    </source>
</evidence>
<dbReference type="GO" id="GO:0005634">
    <property type="term" value="C:nucleus"/>
    <property type="evidence" value="ECO:0007669"/>
    <property type="project" value="UniProtKB-SubCell"/>
</dbReference>
<accession>A0AAE9A389</accession>
<dbReference type="Pfam" id="PF03125">
    <property type="entry name" value="Sre"/>
    <property type="match status" value="2"/>
</dbReference>
<evidence type="ECO:0000256" key="14">
    <source>
        <dbReference type="RuleBase" id="RU004334"/>
    </source>
</evidence>
<reference evidence="17 18" key="1">
    <citation type="submission" date="2022-02" db="EMBL/GenBank/DDBJ databases">
        <title>Chromosome-level reference genomes for two strains of Caenorhabditis briggsae: an improved platform for comparative genomics.</title>
        <authorList>
            <person name="Stevens L."/>
            <person name="Andersen E.C."/>
        </authorList>
    </citation>
    <scope>NUCLEOTIDE SEQUENCE [LARGE SCALE GENOMIC DNA]</scope>
    <source>
        <strain evidence="17">QX1410_ONT</strain>
        <tissue evidence="17">Whole-organism</tissue>
    </source>
</reference>
<keyword evidence="5 14" id="KW-0863">Zinc-finger</keyword>
<dbReference type="InterPro" id="IPR013088">
    <property type="entry name" value="Znf_NHR/GATA"/>
</dbReference>
<evidence type="ECO:0000256" key="7">
    <source>
        <dbReference type="ARBA" id="ARBA00022989"/>
    </source>
</evidence>
<dbReference type="PROSITE" id="PS51030">
    <property type="entry name" value="NUCLEAR_REC_DBD_2"/>
    <property type="match status" value="1"/>
</dbReference>
<feature type="domain" description="Nuclear receptor" evidence="16">
    <location>
        <begin position="14"/>
        <end position="84"/>
    </location>
</feature>
<keyword evidence="3 15" id="KW-0812">Transmembrane</keyword>
<feature type="transmembrane region" description="Helical" evidence="15">
    <location>
        <begin position="456"/>
        <end position="477"/>
    </location>
</feature>
<evidence type="ECO:0000256" key="4">
    <source>
        <dbReference type="ARBA" id="ARBA00022723"/>
    </source>
</evidence>
<keyword evidence="11 14" id="KW-0804">Transcription</keyword>
<name>A0AAE9A389_CAEBR</name>
<feature type="transmembrane region" description="Helical" evidence="15">
    <location>
        <begin position="692"/>
        <end position="710"/>
    </location>
</feature>
<feature type="transmembrane region" description="Helical" evidence="15">
    <location>
        <begin position="414"/>
        <end position="436"/>
    </location>
</feature>
<dbReference type="GO" id="GO:0003700">
    <property type="term" value="F:DNA-binding transcription factor activity"/>
    <property type="evidence" value="ECO:0007669"/>
    <property type="project" value="InterPro"/>
</dbReference>
<dbReference type="GO" id="GO:0016020">
    <property type="term" value="C:membrane"/>
    <property type="evidence" value="ECO:0007669"/>
    <property type="project" value="UniProtKB-SubCell"/>
</dbReference>
<feature type="transmembrane region" description="Helical" evidence="15">
    <location>
        <begin position="548"/>
        <end position="568"/>
    </location>
</feature>
<keyword evidence="13 14" id="KW-0539">Nucleus</keyword>
<feature type="transmembrane region" description="Helical" evidence="15">
    <location>
        <begin position="580"/>
        <end position="602"/>
    </location>
</feature>
<dbReference type="SUPFAM" id="SSF57716">
    <property type="entry name" value="Glucocorticoid receptor-like (DNA-binding domain)"/>
    <property type="match status" value="1"/>
</dbReference>
<dbReference type="PANTHER" id="PTHR46800">
    <property type="entry name" value="NUCLEAR HORMONE RECEPTOR FAMILY-RELATED-RELATED"/>
    <property type="match status" value="1"/>
</dbReference>
<dbReference type="InterPro" id="IPR000536">
    <property type="entry name" value="Nucl_hrmn_rcpt_lig-bd"/>
</dbReference>
<dbReference type="InterPro" id="IPR035500">
    <property type="entry name" value="NHR-like_dom_sf"/>
</dbReference>
<dbReference type="EMBL" id="CP090895">
    <property type="protein sequence ID" value="ULT90440.1"/>
    <property type="molecule type" value="Genomic_DNA"/>
</dbReference>
<dbReference type="GO" id="GO:0043565">
    <property type="term" value="F:sequence-specific DNA binding"/>
    <property type="evidence" value="ECO:0007669"/>
    <property type="project" value="InterPro"/>
</dbReference>
<dbReference type="SUPFAM" id="SSF48508">
    <property type="entry name" value="Nuclear receptor ligand-binding domain"/>
    <property type="match status" value="1"/>
</dbReference>
<keyword evidence="4 14" id="KW-0479">Metal-binding</keyword>
<organism evidence="17 18">
    <name type="scientific">Caenorhabditis briggsae</name>
    <dbReference type="NCBI Taxonomy" id="6238"/>
    <lineage>
        <taxon>Eukaryota</taxon>
        <taxon>Metazoa</taxon>
        <taxon>Ecdysozoa</taxon>
        <taxon>Nematoda</taxon>
        <taxon>Chromadorea</taxon>
        <taxon>Rhabditida</taxon>
        <taxon>Rhabditina</taxon>
        <taxon>Rhabditomorpha</taxon>
        <taxon>Rhabditoidea</taxon>
        <taxon>Rhabditidae</taxon>
        <taxon>Peloderinae</taxon>
        <taxon>Caenorhabditis</taxon>
    </lineage>
</organism>
<dbReference type="InterPro" id="IPR004151">
    <property type="entry name" value="7TM_GPCR_serpentine_rcpt_Sre"/>
</dbReference>
<dbReference type="InterPro" id="IPR001628">
    <property type="entry name" value="Znf_hrmn_rcpt"/>
</dbReference>
<protein>
    <recommendedName>
        <fullName evidence="16">Nuclear receptor domain-containing protein</fullName>
    </recommendedName>
</protein>
<evidence type="ECO:0000256" key="10">
    <source>
        <dbReference type="ARBA" id="ARBA00023136"/>
    </source>
</evidence>
<keyword evidence="10 15" id="KW-0472">Membrane</keyword>
<feature type="transmembrane region" description="Helical" evidence="15">
    <location>
        <begin position="347"/>
        <end position="365"/>
    </location>
</feature>
<dbReference type="SMART" id="SM00430">
    <property type="entry name" value="HOLI"/>
    <property type="match status" value="1"/>
</dbReference>
<evidence type="ECO:0000313" key="18">
    <source>
        <dbReference type="Proteomes" id="UP000827892"/>
    </source>
</evidence>
<evidence type="ECO:0000256" key="8">
    <source>
        <dbReference type="ARBA" id="ARBA00023015"/>
    </source>
</evidence>
<feature type="transmembrane region" description="Helical" evidence="15">
    <location>
        <begin position="372"/>
        <end position="394"/>
    </location>
</feature>
<evidence type="ECO:0000256" key="1">
    <source>
        <dbReference type="ARBA" id="ARBA00004141"/>
    </source>
</evidence>
<comment type="subcellular location">
    <subcellularLocation>
        <location evidence="1">Membrane</location>
        <topology evidence="1">Multi-pass membrane protein</topology>
    </subcellularLocation>
    <subcellularLocation>
        <location evidence="14">Nucleus</location>
    </subcellularLocation>
</comment>
<keyword evidence="12 14" id="KW-0675">Receptor</keyword>
<dbReference type="PANTHER" id="PTHR46800:SF1">
    <property type="entry name" value="NUCLEAR HORMONE RECEPTOR FAMILY"/>
    <property type="match status" value="1"/>
</dbReference>
<evidence type="ECO:0000256" key="9">
    <source>
        <dbReference type="ARBA" id="ARBA00023125"/>
    </source>
</evidence>
<comment type="similarity">
    <text evidence="14">Belongs to the nuclear hormone receptor family.</text>
</comment>
<keyword evidence="8 14" id="KW-0805">Transcription regulation</keyword>
<evidence type="ECO:0000256" key="15">
    <source>
        <dbReference type="SAM" id="Phobius"/>
    </source>
</evidence>
<dbReference type="Gene3D" id="1.10.565.10">
    <property type="entry name" value="Retinoid X Receptor"/>
    <property type="match status" value="1"/>
</dbReference>
<comment type="similarity">
    <text evidence="2">Belongs to the nematode receptor-like protein sre family.</text>
</comment>
<evidence type="ECO:0000256" key="11">
    <source>
        <dbReference type="ARBA" id="ARBA00023163"/>
    </source>
</evidence>
<dbReference type="GO" id="GO:0007606">
    <property type="term" value="P:sensory perception of chemical stimulus"/>
    <property type="evidence" value="ECO:0007669"/>
    <property type="project" value="InterPro"/>
</dbReference>
<dbReference type="Proteomes" id="UP000827892">
    <property type="component" value="Chromosome V"/>
</dbReference>
<dbReference type="Pfam" id="PF00104">
    <property type="entry name" value="Hormone_recep"/>
    <property type="match status" value="1"/>
</dbReference>
<dbReference type="Gene3D" id="3.30.50.10">
    <property type="entry name" value="Erythroid Transcription Factor GATA-1, subunit A"/>
    <property type="match status" value="1"/>
</dbReference>
<keyword evidence="7 15" id="KW-1133">Transmembrane helix</keyword>
<evidence type="ECO:0000256" key="5">
    <source>
        <dbReference type="ARBA" id="ARBA00022771"/>
    </source>
</evidence>
<evidence type="ECO:0000256" key="6">
    <source>
        <dbReference type="ARBA" id="ARBA00022833"/>
    </source>
</evidence>
<evidence type="ECO:0000313" key="17">
    <source>
        <dbReference type="EMBL" id="ULT90440.1"/>
    </source>
</evidence>
<keyword evidence="9 14" id="KW-0238">DNA-binding</keyword>
<evidence type="ECO:0000256" key="13">
    <source>
        <dbReference type="ARBA" id="ARBA00023242"/>
    </source>
</evidence>